<organism evidence="2 3">
    <name type="scientific">Sphingomonas hylomeconis</name>
    <dbReference type="NCBI Taxonomy" id="1395958"/>
    <lineage>
        <taxon>Bacteria</taxon>
        <taxon>Pseudomonadati</taxon>
        <taxon>Pseudomonadota</taxon>
        <taxon>Alphaproteobacteria</taxon>
        <taxon>Sphingomonadales</taxon>
        <taxon>Sphingomonadaceae</taxon>
        <taxon>Sphingomonas</taxon>
    </lineage>
</organism>
<evidence type="ECO:0000256" key="1">
    <source>
        <dbReference type="SAM" id="Phobius"/>
    </source>
</evidence>
<dbReference type="RefSeq" id="WP_261295810.1">
    <property type="nucleotide sequence ID" value="NZ_JANQBK010000019.1"/>
</dbReference>
<keyword evidence="1" id="KW-1133">Transmembrane helix</keyword>
<feature type="transmembrane region" description="Helical" evidence="1">
    <location>
        <begin position="80"/>
        <end position="101"/>
    </location>
</feature>
<comment type="caution">
    <text evidence="2">The sequence shown here is derived from an EMBL/GenBank/DDBJ whole genome shotgun (WGS) entry which is preliminary data.</text>
</comment>
<dbReference type="EMBL" id="JBHRXP010000003">
    <property type="protein sequence ID" value="MFC3580294.1"/>
    <property type="molecule type" value="Genomic_DNA"/>
</dbReference>
<feature type="transmembrane region" description="Helical" evidence="1">
    <location>
        <begin position="45"/>
        <end position="68"/>
    </location>
</feature>
<dbReference type="InterPro" id="IPR009937">
    <property type="entry name" value="Phage_holin_3_6"/>
</dbReference>
<evidence type="ECO:0000313" key="3">
    <source>
        <dbReference type="Proteomes" id="UP001595713"/>
    </source>
</evidence>
<keyword evidence="3" id="KW-1185">Reference proteome</keyword>
<gene>
    <name evidence="2" type="ORF">ACFONA_08980</name>
</gene>
<protein>
    <submittedName>
        <fullName evidence="2">Phage holin family protein</fullName>
    </submittedName>
</protein>
<evidence type="ECO:0000313" key="2">
    <source>
        <dbReference type="EMBL" id="MFC3580294.1"/>
    </source>
</evidence>
<keyword evidence="1" id="KW-0472">Membrane</keyword>
<keyword evidence="1" id="KW-0812">Transmembrane</keyword>
<reference evidence="3" key="1">
    <citation type="journal article" date="2019" name="Int. J. Syst. Evol. Microbiol.">
        <title>The Global Catalogue of Microorganisms (GCM) 10K type strain sequencing project: providing services to taxonomists for standard genome sequencing and annotation.</title>
        <authorList>
            <consortium name="The Broad Institute Genomics Platform"/>
            <consortium name="The Broad Institute Genome Sequencing Center for Infectious Disease"/>
            <person name="Wu L."/>
            <person name="Ma J."/>
        </authorList>
    </citation>
    <scope>NUCLEOTIDE SEQUENCE [LARGE SCALE GENOMIC DNA]</scope>
    <source>
        <strain evidence="3">KCTC 42739</strain>
    </source>
</reference>
<sequence>MTQPPPEPGIGALIGQLTTDARAYAVAELAIYRAKAMAWVGEAKFVAMFGVSALVLANAAIIALFVGLLLTLTPRVGPGWATVIVVGGTLALAGLLGWLALRHVRKMSGGK</sequence>
<accession>A0ABV7SW59</accession>
<dbReference type="Proteomes" id="UP001595713">
    <property type="component" value="Unassembled WGS sequence"/>
</dbReference>
<proteinExistence type="predicted"/>
<name>A0ABV7SW59_9SPHN</name>
<dbReference type="Pfam" id="PF07332">
    <property type="entry name" value="Phage_holin_3_6"/>
    <property type="match status" value="1"/>
</dbReference>